<name>A0A6A7AS89_9PLEO</name>
<dbReference type="OrthoDB" id="3791352at2759"/>
<sequence length="404" mass="46078">MCRWYLFLLLAVAWCVGAFQLSSEPSHEDDVIQAAFDNASAHLNHLESRDYVRFDPSIVAIPRTWNTAVLNGHYLSCIMRRPDRDAGKILRDTRAFPSAVSLFSGPYSEEERTNLLKRWGWYELPREELITYFSRYWGWRDAIRSLEWPISRSSTTAVRLLHADPDATGALDTQHFSGPDGNFYWSTGARASFVLNHSARLVFIAQWYTTTKAFEAAQKHTPSLGDLPSLRLLSDLLWLWWQRRYADTTRQIKYFAVARITSTTGQQIIASALQKRGHTDLLPLWPGITFARDEEAGRALIGSLGMSCAQFLFTHKHALGVKHIYKAVVFRDSHNNWYPHVIFYVEDIPADIVIPPETPDWQPYPTNAPGAASVLEDRAVGNLGRPYERDGDGNYFRVHNLTMG</sequence>
<organism evidence="2 3">
    <name type="scientific">Plenodomus tracheiphilus IPT5</name>
    <dbReference type="NCBI Taxonomy" id="1408161"/>
    <lineage>
        <taxon>Eukaryota</taxon>
        <taxon>Fungi</taxon>
        <taxon>Dikarya</taxon>
        <taxon>Ascomycota</taxon>
        <taxon>Pezizomycotina</taxon>
        <taxon>Dothideomycetes</taxon>
        <taxon>Pleosporomycetidae</taxon>
        <taxon>Pleosporales</taxon>
        <taxon>Pleosporineae</taxon>
        <taxon>Leptosphaeriaceae</taxon>
        <taxon>Plenodomus</taxon>
    </lineage>
</organism>
<evidence type="ECO:0000313" key="3">
    <source>
        <dbReference type="Proteomes" id="UP000799423"/>
    </source>
</evidence>
<proteinExistence type="predicted"/>
<feature type="chain" id="PRO_5025393612" evidence="1">
    <location>
        <begin position="19"/>
        <end position="404"/>
    </location>
</feature>
<accession>A0A6A7AS89</accession>
<protein>
    <submittedName>
        <fullName evidence="2">Uncharacterized protein</fullName>
    </submittedName>
</protein>
<gene>
    <name evidence="2" type="ORF">T440DRAFT_461098</name>
</gene>
<dbReference type="Proteomes" id="UP000799423">
    <property type="component" value="Unassembled WGS sequence"/>
</dbReference>
<reference evidence="2" key="1">
    <citation type="submission" date="2020-01" db="EMBL/GenBank/DDBJ databases">
        <authorList>
            <consortium name="DOE Joint Genome Institute"/>
            <person name="Haridas S."/>
            <person name="Albert R."/>
            <person name="Binder M."/>
            <person name="Bloem J."/>
            <person name="Labutti K."/>
            <person name="Salamov A."/>
            <person name="Andreopoulos B."/>
            <person name="Baker S.E."/>
            <person name="Barry K."/>
            <person name="Bills G."/>
            <person name="Bluhm B.H."/>
            <person name="Cannon C."/>
            <person name="Castanera R."/>
            <person name="Culley D.E."/>
            <person name="Daum C."/>
            <person name="Ezra D."/>
            <person name="Gonzalez J.B."/>
            <person name="Henrissat B."/>
            <person name="Kuo A."/>
            <person name="Liang C."/>
            <person name="Lipzen A."/>
            <person name="Lutzoni F."/>
            <person name="Magnuson J."/>
            <person name="Mondo S."/>
            <person name="Nolan M."/>
            <person name="Ohm R."/>
            <person name="Pangilinan J."/>
            <person name="Park H.-J."/>
            <person name="Ramirez L."/>
            <person name="Alfaro M."/>
            <person name="Sun H."/>
            <person name="Tritt A."/>
            <person name="Yoshinaga Y."/>
            <person name="Zwiers L.-H."/>
            <person name="Turgeon B.G."/>
            <person name="Goodwin S.B."/>
            <person name="Spatafora J.W."/>
            <person name="Crous P.W."/>
            <person name="Grigoriev I.V."/>
        </authorList>
    </citation>
    <scope>NUCLEOTIDE SEQUENCE</scope>
    <source>
        <strain evidence="2">IPT5</strain>
    </source>
</reference>
<feature type="signal peptide" evidence="1">
    <location>
        <begin position="1"/>
        <end position="18"/>
    </location>
</feature>
<keyword evidence="3" id="KW-1185">Reference proteome</keyword>
<evidence type="ECO:0000313" key="2">
    <source>
        <dbReference type="EMBL" id="KAF2845079.1"/>
    </source>
</evidence>
<dbReference type="AlphaFoldDB" id="A0A6A7AS89"/>
<evidence type="ECO:0000256" key="1">
    <source>
        <dbReference type="SAM" id="SignalP"/>
    </source>
</evidence>
<keyword evidence="1" id="KW-0732">Signal</keyword>
<dbReference type="EMBL" id="MU006355">
    <property type="protein sequence ID" value="KAF2845079.1"/>
    <property type="molecule type" value="Genomic_DNA"/>
</dbReference>